<dbReference type="PROSITE" id="PS51198">
    <property type="entry name" value="UVRD_HELICASE_ATP_BIND"/>
    <property type="match status" value="1"/>
</dbReference>
<dbReference type="CDD" id="cd18807">
    <property type="entry name" value="SF1_C_UvrD"/>
    <property type="match status" value="1"/>
</dbReference>
<name>A0A1E4RZN6_CYBJN</name>
<dbReference type="InterPro" id="IPR014016">
    <property type="entry name" value="UvrD-like_ATP-bd"/>
</dbReference>
<dbReference type="Gene3D" id="1.10.10.160">
    <property type="match status" value="1"/>
</dbReference>
<evidence type="ECO:0000256" key="2">
    <source>
        <dbReference type="ARBA" id="ARBA00022741"/>
    </source>
</evidence>
<feature type="domain" description="UvrD-like helicase ATP-binding" evidence="13">
    <location>
        <begin position="6"/>
        <end position="298"/>
    </location>
</feature>
<keyword evidence="16" id="KW-1185">Reference proteome</keyword>
<keyword evidence="7" id="KW-0413">Isomerase</keyword>
<dbReference type="RefSeq" id="XP_020069753.1">
    <property type="nucleotide sequence ID" value="XM_020213737.1"/>
</dbReference>
<gene>
    <name evidence="15" type="ORF">CYBJADRAFT_163076</name>
</gene>
<dbReference type="Gene3D" id="1.10.486.10">
    <property type="entry name" value="PCRA, domain 4"/>
    <property type="match status" value="1"/>
</dbReference>
<evidence type="ECO:0000256" key="3">
    <source>
        <dbReference type="ARBA" id="ARBA00022801"/>
    </source>
</evidence>
<dbReference type="PANTHER" id="PTHR11070:SF2">
    <property type="entry name" value="ATP-DEPENDENT DNA HELICASE SRS2"/>
    <property type="match status" value="1"/>
</dbReference>
<evidence type="ECO:0000256" key="10">
    <source>
        <dbReference type="ARBA" id="ARBA00048988"/>
    </source>
</evidence>
<dbReference type="InterPro" id="IPR013986">
    <property type="entry name" value="DExx_box_DNA_helicase_dom_sf"/>
</dbReference>
<evidence type="ECO:0000256" key="7">
    <source>
        <dbReference type="ARBA" id="ARBA00023235"/>
    </source>
</evidence>
<dbReference type="InterPro" id="IPR014017">
    <property type="entry name" value="DNA_helicase_UvrD-like_C"/>
</dbReference>
<dbReference type="Proteomes" id="UP000094389">
    <property type="component" value="Unassembled WGS sequence"/>
</dbReference>
<dbReference type="Pfam" id="PF13361">
    <property type="entry name" value="UvrD_C"/>
    <property type="match status" value="1"/>
</dbReference>
<protein>
    <recommendedName>
        <fullName evidence="9">DNA 3'-5' helicase</fullName>
        <ecNumber evidence="9">5.6.2.4</ecNumber>
    </recommendedName>
</protein>
<keyword evidence="4 11" id="KW-0347">Helicase</keyword>
<evidence type="ECO:0000256" key="4">
    <source>
        <dbReference type="ARBA" id="ARBA00022806"/>
    </source>
</evidence>
<feature type="domain" description="UvrD-like helicase C-terminal" evidence="14">
    <location>
        <begin position="299"/>
        <end position="592"/>
    </location>
</feature>
<dbReference type="STRING" id="983966.A0A1E4RZN6"/>
<dbReference type="AlphaFoldDB" id="A0A1E4RZN6"/>
<evidence type="ECO:0000313" key="15">
    <source>
        <dbReference type="EMBL" id="ODV72714.1"/>
    </source>
</evidence>
<comment type="similarity">
    <text evidence="1">Belongs to the helicase family. UvrD subfamily.</text>
</comment>
<dbReference type="EC" id="5.6.2.4" evidence="9"/>
<evidence type="ECO:0000256" key="1">
    <source>
        <dbReference type="ARBA" id="ARBA00009922"/>
    </source>
</evidence>
<evidence type="ECO:0000256" key="8">
    <source>
        <dbReference type="ARBA" id="ARBA00034617"/>
    </source>
</evidence>
<dbReference type="CDD" id="cd17932">
    <property type="entry name" value="DEXQc_UvrD"/>
    <property type="match status" value="1"/>
</dbReference>
<keyword evidence="5 11" id="KW-0067">ATP-binding</keyword>
<keyword evidence="2 11" id="KW-0547">Nucleotide-binding</keyword>
<dbReference type="PROSITE" id="PS51217">
    <property type="entry name" value="UVRD_HELICASE_CTER"/>
    <property type="match status" value="1"/>
</dbReference>
<organism evidence="15 16">
    <name type="scientific">Cyberlindnera jadinii (strain ATCC 18201 / CBS 1600 / BCRC 20928 / JCM 3617 / NBRC 0987 / NRRL Y-1542)</name>
    <name type="common">Torula yeast</name>
    <name type="synonym">Candida utilis</name>
    <dbReference type="NCBI Taxonomy" id="983966"/>
    <lineage>
        <taxon>Eukaryota</taxon>
        <taxon>Fungi</taxon>
        <taxon>Dikarya</taxon>
        <taxon>Ascomycota</taxon>
        <taxon>Saccharomycotina</taxon>
        <taxon>Saccharomycetes</taxon>
        <taxon>Phaffomycetales</taxon>
        <taxon>Phaffomycetaceae</taxon>
        <taxon>Cyberlindnera</taxon>
    </lineage>
</organism>
<evidence type="ECO:0000313" key="16">
    <source>
        <dbReference type="Proteomes" id="UP000094389"/>
    </source>
</evidence>
<comment type="catalytic activity">
    <reaction evidence="8">
        <text>Couples ATP hydrolysis with the unwinding of duplex DNA by translocating in the 3'-5' direction.</text>
        <dbReference type="EC" id="5.6.2.4"/>
    </reaction>
</comment>
<evidence type="ECO:0000259" key="13">
    <source>
        <dbReference type="PROSITE" id="PS51198"/>
    </source>
</evidence>
<dbReference type="GO" id="GO:0000725">
    <property type="term" value="P:recombinational repair"/>
    <property type="evidence" value="ECO:0007669"/>
    <property type="project" value="TreeGrafter"/>
</dbReference>
<accession>A0A1E4RZN6</accession>
<feature type="compositionally biased region" description="Basic residues" evidence="12">
    <location>
        <begin position="790"/>
        <end position="803"/>
    </location>
</feature>
<dbReference type="GO" id="GO:0016787">
    <property type="term" value="F:hydrolase activity"/>
    <property type="evidence" value="ECO:0007669"/>
    <property type="project" value="UniProtKB-UniRule"/>
</dbReference>
<reference evidence="15 16" key="1">
    <citation type="journal article" date="2016" name="Proc. Natl. Acad. Sci. U.S.A.">
        <title>Comparative genomics of biotechnologically important yeasts.</title>
        <authorList>
            <person name="Riley R."/>
            <person name="Haridas S."/>
            <person name="Wolfe K.H."/>
            <person name="Lopes M.R."/>
            <person name="Hittinger C.T."/>
            <person name="Goeker M."/>
            <person name="Salamov A.A."/>
            <person name="Wisecaver J.H."/>
            <person name="Long T.M."/>
            <person name="Calvey C.H."/>
            <person name="Aerts A.L."/>
            <person name="Barry K.W."/>
            <person name="Choi C."/>
            <person name="Clum A."/>
            <person name="Coughlan A.Y."/>
            <person name="Deshpande S."/>
            <person name="Douglass A.P."/>
            <person name="Hanson S.J."/>
            <person name="Klenk H.-P."/>
            <person name="LaButti K.M."/>
            <person name="Lapidus A."/>
            <person name="Lindquist E.A."/>
            <person name="Lipzen A.M."/>
            <person name="Meier-Kolthoff J.P."/>
            <person name="Ohm R.A."/>
            <person name="Otillar R.P."/>
            <person name="Pangilinan J.L."/>
            <person name="Peng Y."/>
            <person name="Rokas A."/>
            <person name="Rosa C.A."/>
            <person name="Scheuner C."/>
            <person name="Sibirny A.A."/>
            <person name="Slot J.C."/>
            <person name="Stielow J.B."/>
            <person name="Sun H."/>
            <person name="Kurtzman C.P."/>
            <person name="Blackwell M."/>
            <person name="Grigoriev I.V."/>
            <person name="Jeffries T.W."/>
        </authorList>
    </citation>
    <scope>NUCLEOTIDE SEQUENCE [LARGE SCALE GENOMIC DNA]</scope>
    <source>
        <strain evidence="16">ATCC 18201 / CBS 1600 / BCRC 20928 / JCM 3617 / NBRC 0987 / NRRL Y-1542</strain>
    </source>
</reference>
<dbReference type="InterPro" id="IPR000212">
    <property type="entry name" value="DNA_helicase_UvrD/REP"/>
</dbReference>
<dbReference type="OrthoDB" id="1470711at2759"/>
<evidence type="ECO:0000256" key="5">
    <source>
        <dbReference type="ARBA" id="ARBA00022840"/>
    </source>
</evidence>
<feature type="binding site" evidence="11">
    <location>
        <begin position="27"/>
        <end position="34"/>
    </location>
    <ligand>
        <name>ATP</name>
        <dbReference type="ChEBI" id="CHEBI:30616"/>
    </ligand>
</feature>
<dbReference type="PANTHER" id="PTHR11070">
    <property type="entry name" value="UVRD / RECB / PCRA DNA HELICASE FAMILY MEMBER"/>
    <property type="match status" value="1"/>
</dbReference>
<dbReference type="Pfam" id="PF00580">
    <property type="entry name" value="UvrD-helicase"/>
    <property type="match status" value="1"/>
</dbReference>
<dbReference type="SUPFAM" id="SSF52540">
    <property type="entry name" value="P-loop containing nucleoside triphosphate hydrolases"/>
    <property type="match status" value="1"/>
</dbReference>
<evidence type="ECO:0000256" key="9">
    <source>
        <dbReference type="ARBA" id="ARBA00034808"/>
    </source>
</evidence>
<dbReference type="Gene3D" id="3.40.50.300">
    <property type="entry name" value="P-loop containing nucleotide triphosphate hydrolases"/>
    <property type="match status" value="2"/>
</dbReference>
<dbReference type="GO" id="GO:0043138">
    <property type="term" value="F:3'-5' DNA helicase activity"/>
    <property type="evidence" value="ECO:0007669"/>
    <property type="project" value="UniProtKB-EC"/>
</dbReference>
<keyword evidence="3 11" id="KW-0378">Hydrolase</keyword>
<sequence length="803" mass="92084">MEHLRGLNEEQRLAVTAPLNGQLQVIAGPGTGKTKLLTSRVAHLLLTQNVQPHQLIVTTFTRKAAQEMKERLALLLEGSQIDVSKLRMGTFHSICIRLLRKYSGDMDLDPRFTVASNKDVDDIVDALIGNLPGLELPEKADDVIRDDQGRLSKSKIKRAISHLKSKALDIKAYMESDKHDKDLLTVYEEYDKRMKRQSMLDFDDILLLSLKLLRKRKCLFGIKHVLVDEFQDTNHIQLELINEFSHQNEAFRDNITVVGDPDQSIYAFRGAVSENFEFMKKMYPSCTAVYLRENYRSTQDVLDASELIMKDQQDRDSKLLRSQYKDSFKIVYRNFANDFLEAKFIAKEVEHVISMKLVDENDICILVRSNYMTRIIEKELNNCRIKYSIVKGRAFWERKEISLLVDRLRVVVRPHDSCALLRVLGSHTGIGLMSVKKIGKLIDELHGTNEPLRILQDISCGNLRLEKLQTKVINTCKELYEEIRDCQKIYNRELSDRSSLLRLFDRVSQQQAIQKLVTDDEEKRNNLSEVRKYLEIFEPDDIDQEVEELTLLEHFLNSIDIYSPEEMDDDDRKKTNEPSRKVSISTIHSAKGLEWKVVFVAGLTQGKFPSSHIDPLVESPVKKVCEERRVLYVAMTRAQQLLYVTSASETSVLVKRLTDNTGIATQRQISLSTTEKLEKLARQIGTVVESCESHVQKYLSLHPVVTPQDRYYNKIQTIDKAPSIENRISYAGGKGPKVPSDFKLGRYGYPRIVTKRAVSRIGMPEYPIPDNAPPVLAPTSKSLNLPAQAPKRRKTLGVRRRKP</sequence>
<evidence type="ECO:0000256" key="6">
    <source>
        <dbReference type="ARBA" id="ARBA00023125"/>
    </source>
</evidence>
<comment type="catalytic activity">
    <reaction evidence="10">
        <text>ATP + H2O = ADP + phosphate + H(+)</text>
        <dbReference type="Rhea" id="RHEA:13065"/>
        <dbReference type="ChEBI" id="CHEBI:15377"/>
        <dbReference type="ChEBI" id="CHEBI:15378"/>
        <dbReference type="ChEBI" id="CHEBI:30616"/>
        <dbReference type="ChEBI" id="CHEBI:43474"/>
        <dbReference type="ChEBI" id="CHEBI:456216"/>
        <dbReference type="EC" id="5.6.2.4"/>
    </reaction>
</comment>
<evidence type="ECO:0000256" key="11">
    <source>
        <dbReference type="PROSITE-ProRule" id="PRU00560"/>
    </source>
</evidence>
<dbReference type="GeneID" id="30988133"/>
<evidence type="ECO:0000256" key="12">
    <source>
        <dbReference type="SAM" id="MobiDB-lite"/>
    </source>
</evidence>
<keyword evidence="6" id="KW-0238">DNA-binding</keyword>
<dbReference type="OMA" id="HCANILI"/>
<dbReference type="GO" id="GO:0005634">
    <property type="term" value="C:nucleus"/>
    <property type="evidence" value="ECO:0007669"/>
    <property type="project" value="TreeGrafter"/>
</dbReference>
<proteinExistence type="inferred from homology"/>
<dbReference type="GO" id="GO:0005524">
    <property type="term" value="F:ATP binding"/>
    <property type="evidence" value="ECO:0007669"/>
    <property type="project" value="UniProtKB-UniRule"/>
</dbReference>
<evidence type="ECO:0000259" key="14">
    <source>
        <dbReference type="PROSITE" id="PS51217"/>
    </source>
</evidence>
<feature type="region of interest" description="Disordered" evidence="12">
    <location>
        <begin position="765"/>
        <end position="803"/>
    </location>
</feature>
<dbReference type="GO" id="GO:0003677">
    <property type="term" value="F:DNA binding"/>
    <property type="evidence" value="ECO:0007669"/>
    <property type="project" value="UniProtKB-KW"/>
</dbReference>
<dbReference type="InterPro" id="IPR027417">
    <property type="entry name" value="P-loop_NTPase"/>
</dbReference>
<feature type="compositionally biased region" description="Pro residues" evidence="12">
    <location>
        <begin position="766"/>
        <end position="776"/>
    </location>
</feature>
<dbReference type="EMBL" id="KV453933">
    <property type="protein sequence ID" value="ODV72714.1"/>
    <property type="molecule type" value="Genomic_DNA"/>
</dbReference>